<feature type="region of interest" description="Disordered" evidence="7">
    <location>
        <begin position="187"/>
        <end position="224"/>
    </location>
</feature>
<dbReference type="SUPFAM" id="SSF52402">
    <property type="entry name" value="Adenine nucleotide alpha hydrolases-like"/>
    <property type="match status" value="1"/>
</dbReference>
<dbReference type="CDD" id="cd01991">
    <property type="entry name" value="Asn_synthase_B_C"/>
    <property type="match status" value="1"/>
</dbReference>
<evidence type="ECO:0000256" key="4">
    <source>
        <dbReference type="ARBA" id="ARBA00022962"/>
    </source>
</evidence>
<feature type="region of interest" description="Disordered" evidence="7">
    <location>
        <begin position="1"/>
        <end position="42"/>
    </location>
</feature>
<accession>A0ABR2CMC8</accession>
<dbReference type="CDD" id="cd00712">
    <property type="entry name" value="AsnB"/>
    <property type="match status" value="1"/>
</dbReference>
<keyword evidence="10" id="KW-1185">Reference proteome</keyword>
<keyword evidence="4" id="KW-0315">Glutamine amidotransferase</keyword>
<evidence type="ECO:0000256" key="3">
    <source>
        <dbReference type="ARBA" id="ARBA00022840"/>
    </source>
</evidence>
<dbReference type="Proteomes" id="UP001472677">
    <property type="component" value="Unassembled WGS sequence"/>
</dbReference>
<feature type="region of interest" description="Disordered" evidence="7">
    <location>
        <begin position="788"/>
        <end position="807"/>
    </location>
</feature>
<dbReference type="PANTHER" id="PTHR13091">
    <property type="entry name" value="AMPLIFIED IN BREAST CANCER 2-RELATED"/>
    <property type="match status" value="1"/>
</dbReference>
<dbReference type="InterPro" id="IPR014729">
    <property type="entry name" value="Rossmann-like_a/b/a_fold"/>
</dbReference>
<name>A0ABR2CMC8_9ROSI</name>
<proteinExistence type="inferred from homology"/>
<evidence type="ECO:0000256" key="5">
    <source>
        <dbReference type="ARBA" id="ARBA00023161"/>
    </source>
</evidence>
<evidence type="ECO:0000259" key="8">
    <source>
        <dbReference type="PROSITE" id="PS51278"/>
    </source>
</evidence>
<feature type="compositionally biased region" description="Pro residues" evidence="7">
    <location>
        <begin position="26"/>
        <end position="36"/>
    </location>
</feature>
<dbReference type="SUPFAM" id="SSF56235">
    <property type="entry name" value="N-terminal nucleophile aminohydrolases (Ntn hydrolases)"/>
    <property type="match status" value="1"/>
</dbReference>
<evidence type="ECO:0000256" key="1">
    <source>
        <dbReference type="ARBA" id="ARBA00006443"/>
    </source>
</evidence>
<comment type="similarity">
    <text evidence="1">Belongs to the SMG8 family.</text>
</comment>
<feature type="domain" description="Glutamine amidotransferase type-2" evidence="8">
    <location>
        <begin position="1245"/>
        <end position="1439"/>
    </location>
</feature>
<dbReference type="InterPro" id="IPR033738">
    <property type="entry name" value="AsnB_N"/>
</dbReference>
<feature type="compositionally biased region" description="Basic and acidic residues" evidence="7">
    <location>
        <begin position="796"/>
        <end position="805"/>
    </location>
</feature>
<dbReference type="InterPro" id="IPR017932">
    <property type="entry name" value="GATase_2_dom"/>
</dbReference>
<feature type="compositionally biased region" description="Low complexity" evidence="7">
    <location>
        <begin position="196"/>
        <end position="216"/>
    </location>
</feature>
<dbReference type="Pfam" id="PF10220">
    <property type="entry name" value="Smg8_Smg9"/>
    <property type="match status" value="4"/>
</dbReference>
<keyword evidence="2" id="KW-0547">Nucleotide-binding</keyword>
<comment type="caution">
    <text evidence="9">The sequence shown here is derived from an EMBL/GenBank/DDBJ whole genome shotgun (WGS) entry which is preliminary data.</text>
</comment>
<evidence type="ECO:0000256" key="6">
    <source>
        <dbReference type="ARBA" id="ARBA00029509"/>
    </source>
</evidence>
<gene>
    <name evidence="9" type="ORF">V6N12_004559</name>
</gene>
<evidence type="ECO:0000256" key="7">
    <source>
        <dbReference type="SAM" id="MobiDB-lite"/>
    </source>
</evidence>
<dbReference type="InterPro" id="IPR019354">
    <property type="entry name" value="SMG8-like"/>
</dbReference>
<dbReference type="PROSITE" id="PS51278">
    <property type="entry name" value="GATASE_TYPE_2"/>
    <property type="match status" value="1"/>
</dbReference>
<sequence length="1863" mass="203718">MDSSNPPSMRVLTRPPPSPISTSSSNPPPPLPPSSPSLPRSPDGVVVVGFISRRPDDSSQLINRVVDSNVFGSGQTDRVFSLDKDELKDWFKSRRISYYHEEDKGILFLQFSSNGCPVFDGSLASGSDFDGVLEEREFGDLQGSLFMFSVCHIIVYIQEGSCFDIQNLKKFRVLQAAKHALIPYVKSRTTPPLPSRPHSSSSSRPSTTATAANTSPGRTGGMLGRNGSAISHMLGLGSYASLFPGQCTPVILFVFIDDFSDVPNSTANNMEDSVKASSLNHASSSSNLAKPTLPMKGSASVVVLARPASKSEGGFQKKLLSSLEAQIRFLIKKCRTLSGLEGSHSGSRSASVSNSAPLFSLDSSRAVVLLDRSTNKRGESLEFATGLVEDVLNGKATSDSFLLETHSQSSNKEDLSSLKEFIYRQSDILRGRGGLTNTNSGPAAGVGMVAVAAAAAAASTASAKTATTPELPTLDVWLSSSQLILHGLLSAKRGCIDETEIGKRRPRRSITAGQSEGVASRSSESLDISVSWLESGKGINTKFSTLWCERALPAAKDIYLKDLPACYPTSQHEAHLEKALHAFRSMVRGPAMELFAKKLEEECTSVWKSGRQLCDAVSLTGKPCLHQRHDVESETGELPSGEPHSSGYVFLHACACGRTRHLRSDPFDFESANITSNCFPDCDKLLSALQLPEASSKGPIQPSSWSLIRIGSSRYYQPPKGLLQSGFSTAERFLLKWKIVLEKQKTPNALSTRSIQIGSVGRSNRDPKAESNADVQLKKANSTEFCSGETETAVENPKRPLDTRKLNGNKISFGRGLPNFTMKKPFSEVVAGSAAADSGFPPLQQRKQPLTGPDKGIKKNKAGAFSLEGAHSSVVDQGSQKLVQMSSVTPNLNQVSSDGSADSDPFLRIGSNFVPVNMSNDEKVKPNSEMKHVMAYVGFEHECPHGHRFLLNPEHLNQLGPPYSSFEESHIACSVEASDYTSADSSKVGKNSGQGKVHRTNGIIAAAAAVNKVKNKGEAKKVVGSTSNVFKDGLAQHSMPEHNLASKNVAGLPVMVEDLEKGFHSVSPDDDGSSFSLLNGDLPIYLKCPHCRSVRNKKELPKAKFAGTISQLQRIFLVTPPFPVVLATCPVIQFKASCLPSSVPDCEQKLQFSLGCKVILPPESFLVLRLPFIYGVQLDDKSVHSLKPFEDKPEVTGWIVRGTALQLILRAMIFMKLVIGDVDKMAEINCECLVILRWSFLVMSCGWTGVGLEGTKASCGGIFFGDGRTGGGANSKCHCMWLRHRGPDWSGLYQYGDCYLSHQRLAIIDPASGDQPLFNEDKSVAVTVNGEIYNHEQLRNKLTNHKFRTGSDCDVIAHLYEEHGEDFVDMLDGIFSFVLLDTRDNTYIVARDAVGVTSLYIGWGLDGSVWIASEMKGLNDDCEHFESFPPGHLYSSKSGSFRRWYNPPWFSEAIPSVPYDPLVLRRAFENVSFNFPMLTDTTSNLAYGLHVIFLQAVIKRLMTDVPFGVLLSGGLDSSLVASITARYLAGTKAAKQWGSQLHSFCVGLEGSPDLKAAREVADYLGTVHHEFHFTVQDGIDAIEDVIYHIETYDVTTIRASTPMFLMSRKIKSLGVKMVMSGEGSDEIFGGYLYFHKAPNKDEFHQETCRKIKALHQYDCLRANKATSAWGLEARVPFLDKEFINVAMSIDPESKMIKKEEGRIEKWVLRRAFDDENHPYLPKHILYRQKEQFSDGVGYSWIDGLKAHAAEHVTDKMMLNASYIFPHNTPTTKEAYYYRMIFERFFPQNSARLTVPGGASIACSTAKAVEWDTAWKNNLDPSGRAALGVHLSAYDAETALSNKPSKIIDSIPMTMEIPEVAIHG</sequence>
<dbReference type="PANTHER" id="PTHR13091:SF0">
    <property type="entry name" value="NONSENSE-MEDIATED MRNA DECAY FACTOR SMG8"/>
    <property type="match status" value="1"/>
</dbReference>
<dbReference type="Pfam" id="PF13537">
    <property type="entry name" value="GATase_7"/>
    <property type="match status" value="1"/>
</dbReference>
<evidence type="ECO:0000256" key="2">
    <source>
        <dbReference type="ARBA" id="ARBA00022741"/>
    </source>
</evidence>
<protein>
    <recommendedName>
        <fullName evidence="6">Nonsense-mediated mRNA decay factor SMG8</fullName>
    </recommendedName>
</protein>
<keyword evidence="3" id="KW-0067">ATP-binding</keyword>
<dbReference type="InterPro" id="IPR001962">
    <property type="entry name" value="Asn_synthase"/>
</dbReference>
<dbReference type="EMBL" id="JBBPBM010000049">
    <property type="protein sequence ID" value="KAK8520625.1"/>
    <property type="molecule type" value="Genomic_DNA"/>
</dbReference>
<dbReference type="InterPro" id="IPR029055">
    <property type="entry name" value="Ntn_hydrolases_N"/>
</dbReference>
<dbReference type="NCBIfam" id="TIGR01536">
    <property type="entry name" value="asn_synth_AEB"/>
    <property type="match status" value="1"/>
</dbReference>
<dbReference type="InterPro" id="IPR006426">
    <property type="entry name" value="Asn_synth_AEB"/>
</dbReference>
<reference evidence="9 10" key="1">
    <citation type="journal article" date="2024" name="G3 (Bethesda)">
        <title>Genome assembly of Hibiscus sabdariffa L. provides insights into metabolisms of medicinal natural products.</title>
        <authorList>
            <person name="Kim T."/>
        </authorList>
    </citation>
    <scope>NUCLEOTIDE SEQUENCE [LARGE SCALE GENOMIC DNA]</scope>
    <source>
        <strain evidence="9">TK-2024</strain>
        <tissue evidence="9">Old leaves</tissue>
    </source>
</reference>
<organism evidence="9 10">
    <name type="scientific">Hibiscus sabdariffa</name>
    <name type="common">roselle</name>
    <dbReference type="NCBI Taxonomy" id="183260"/>
    <lineage>
        <taxon>Eukaryota</taxon>
        <taxon>Viridiplantae</taxon>
        <taxon>Streptophyta</taxon>
        <taxon>Embryophyta</taxon>
        <taxon>Tracheophyta</taxon>
        <taxon>Spermatophyta</taxon>
        <taxon>Magnoliopsida</taxon>
        <taxon>eudicotyledons</taxon>
        <taxon>Gunneridae</taxon>
        <taxon>Pentapetalae</taxon>
        <taxon>rosids</taxon>
        <taxon>malvids</taxon>
        <taxon>Malvales</taxon>
        <taxon>Malvaceae</taxon>
        <taxon>Malvoideae</taxon>
        <taxon>Hibiscus</taxon>
    </lineage>
</organism>
<dbReference type="NCBIfam" id="NF006949">
    <property type="entry name" value="PRK09431.1"/>
    <property type="match status" value="1"/>
</dbReference>
<keyword evidence="5" id="KW-0866">Nonsense-mediated mRNA decay</keyword>
<dbReference type="Gene3D" id="3.40.50.620">
    <property type="entry name" value="HUPs"/>
    <property type="match status" value="1"/>
</dbReference>
<evidence type="ECO:0000313" key="10">
    <source>
        <dbReference type="Proteomes" id="UP001472677"/>
    </source>
</evidence>
<evidence type="ECO:0000313" key="9">
    <source>
        <dbReference type="EMBL" id="KAK8520625.1"/>
    </source>
</evidence>
<dbReference type="Pfam" id="PF00733">
    <property type="entry name" value="Asn_synthase"/>
    <property type="match status" value="1"/>
</dbReference>
<dbReference type="Gene3D" id="3.60.20.10">
    <property type="entry name" value="Glutamine Phosphoribosylpyrophosphate, subunit 1, domain 1"/>
    <property type="match status" value="1"/>
</dbReference>